<name>A0A1J5ELE6_9BACT</name>
<gene>
    <name evidence="4" type="ORF">AUJ95_00320</name>
</gene>
<protein>
    <recommendedName>
        <fullName evidence="6">V-type ATP synthase subunit F</fullName>
    </recommendedName>
</protein>
<dbReference type="Proteomes" id="UP000183085">
    <property type="component" value="Unassembled WGS sequence"/>
</dbReference>
<keyword evidence="2" id="KW-0813">Transport</keyword>
<dbReference type="STRING" id="1817895.AUJ95_00320"/>
<dbReference type="Pfam" id="PF01990">
    <property type="entry name" value="ATP-synt_F"/>
    <property type="match status" value="1"/>
</dbReference>
<evidence type="ECO:0000256" key="3">
    <source>
        <dbReference type="ARBA" id="ARBA00023065"/>
    </source>
</evidence>
<reference evidence="4 5" key="1">
    <citation type="journal article" date="2016" name="Environ. Microbiol.">
        <title>Genomic resolution of a cold subsurface aquifer community provides metabolic insights for novel microbes adapted to high CO concentrations.</title>
        <authorList>
            <person name="Probst A.J."/>
            <person name="Castelle C.J."/>
            <person name="Singh A."/>
            <person name="Brown C.T."/>
            <person name="Anantharaman K."/>
            <person name="Sharon I."/>
            <person name="Hug L.A."/>
            <person name="Burstein D."/>
            <person name="Emerson J.B."/>
            <person name="Thomas B.C."/>
            <person name="Banfield J.F."/>
        </authorList>
    </citation>
    <scope>NUCLEOTIDE SEQUENCE [LARGE SCALE GENOMIC DNA]</scope>
    <source>
        <strain evidence="4">CG2_30_40_21</strain>
    </source>
</reference>
<evidence type="ECO:0000313" key="5">
    <source>
        <dbReference type="Proteomes" id="UP000183085"/>
    </source>
</evidence>
<comment type="caution">
    <text evidence="4">The sequence shown here is derived from an EMBL/GenBank/DDBJ whole genome shotgun (WGS) entry which is preliminary data.</text>
</comment>
<evidence type="ECO:0000256" key="2">
    <source>
        <dbReference type="ARBA" id="ARBA00022448"/>
    </source>
</evidence>
<comment type="similarity">
    <text evidence="1">Belongs to the V-ATPase F subunit family.</text>
</comment>
<accession>A0A1J5ELE6</accession>
<keyword evidence="3" id="KW-0406">Ion transport</keyword>
<evidence type="ECO:0000313" key="4">
    <source>
        <dbReference type="EMBL" id="OIP43584.1"/>
    </source>
</evidence>
<evidence type="ECO:0008006" key="6">
    <source>
        <dbReference type="Google" id="ProtNLM"/>
    </source>
</evidence>
<organism evidence="4 5">
    <name type="scientific">Candidatus Desantisbacteria bacterium CG2_30_40_21</name>
    <dbReference type="NCBI Taxonomy" id="1817895"/>
    <lineage>
        <taxon>Bacteria</taxon>
        <taxon>Candidatus Desantisiibacteriota</taxon>
    </lineage>
</organism>
<dbReference type="Gene3D" id="3.40.50.10580">
    <property type="entry name" value="ATPase, V1 complex, subunit F"/>
    <property type="match status" value="1"/>
</dbReference>
<evidence type="ECO:0000256" key="1">
    <source>
        <dbReference type="ARBA" id="ARBA00010148"/>
    </source>
</evidence>
<dbReference type="InterPro" id="IPR036906">
    <property type="entry name" value="ATPase_V1_fsu_sf"/>
</dbReference>
<dbReference type="InterPro" id="IPR008218">
    <property type="entry name" value="ATPase_V1-cplx_f_g_su"/>
</dbReference>
<dbReference type="SUPFAM" id="SSF159468">
    <property type="entry name" value="AtpF-like"/>
    <property type="match status" value="1"/>
</dbReference>
<dbReference type="EMBL" id="MNYI01000012">
    <property type="protein sequence ID" value="OIP43584.1"/>
    <property type="molecule type" value="Genomic_DNA"/>
</dbReference>
<proteinExistence type="inferred from homology"/>
<sequence>MFNIAIIGDKDTIWPFKAFGFAVYPLKDINDANEMLKGMLNKNYSIIFVTEDVFKQCEQQIQEIQSLPLPAIVILPNNQGSQGIGQGRLQQILRRAVGSEIGQGT</sequence>
<dbReference type="GO" id="GO:0046961">
    <property type="term" value="F:proton-transporting ATPase activity, rotational mechanism"/>
    <property type="evidence" value="ECO:0007669"/>
    <property type="project" value="InterPro"/>
</dbReference>
<dbReference type="AlphaFoldDB" id="A0A1J5ELE6"/>